<evidence type="ECO:0000313" key="7">
    <source>
        <dbReference type="EMBL" id="GAW94229.1"/>
    </source>
</evidence>
<evidence type="ECO:0000256" key="5">
    <source>
        <dbReference type="ARBA" id="ARBA00023136"/>
    </source>
</evidence>
<dbReference type="NCBIfam" id="TIGR02900">
    <property type="entry name" value="spore_V_B"/>
    <property type="match status" value="1"/>
</dbReference>
<keyword evidence="5 6" id="KW-0472">Membrane</keyword>
<name>A0A1Z5HXG9_9FIRM</name>
<feature type="transmembrane region" description="Helical" evidence="6">
    <location>
        <begin position="450"/>
        <end position="472"/>
    </location>
</feature>
<protein>
    <submittedName>
        <fullName evidence="7">Stage V sporulation protein B</fullName>
    </submittedName>
</protein>
<dbReference type="InterPro" id="IPR014249">
    <property type="entry name" value="Spore_V_B"/>
</dbReference>
<feature type="transmembrane region" description="Helical" evidence="6">
    <location>
        <begin position="484"/>
        <end position="505"/>
    </location>
</feature>
<feature type="transmembrane region" description="Helical" evidence="6">
    <location>
        <begin position="42"/>
        <end position="64"/>
    </location>
</feature>
<feature type="transmembrane region" description="Helical" evidence="6">
    <location>
        <begin position="6"/>
        <end position="30"/>
    </location>
</feature>
<feature type="transmembrane region" description="Helical" evidence="6">
    <location>
        <begin position="324"/>
        <end position="343"/>
    </location>
</feature>
<feature type="transmembrane region" description="Helical" evidence="6">
    <location>
        <begin position="384"/>
        <end position="407"/>
    </location>
</feature>
<evidence type="ECO:0000256" key="2">
    <source>
        <dbReference type="ARBA" id="ARBA00022475"/>
    </source>
</evidence>
<sequence length="521" mass="56790">MKKQPLIYGAAILVAASFFNRVIGFIYRVLVVRLIGPEGIGIYEMVFPVYVLLLVITTAGIPLATSKLVAEEMALGNVQGAYRIFRVALTFLTAFGVVITFICYLFVSFIADRFFADPRAYWIFLVMLPGIPIISICSAFRGFFQGIQQMTPTAITQILEQCTRVAIGLYLAYRFLPRGVEYAAMGMGIGTVMGELSGLLLMTSIYAAVRPRLFPRIRESLSTFPLLTVLNRLFSLGIPVTISRVITTVVMTLQAFIIPIRLQAAGFSLRQATEMYGNFSGIALTLLHLPTIFTVSLGISLVPAISEAIAERNLSLAQSRSHEALRLTLLLGLPSAVILYLMPDQLSRLIFAAPQAAVPLKVLALASPFLYLQQTTTGILQGSGQVTLALTNIAFGAIINLTAVYLLTGIPSLNIRGTAIAANLNFVTVGLLNLLALIKTFGLSLDLRQVILSPLLAMAAMVSVIHSVANYLSSFHLNLWGHTLLPIAAGSVTYVFMLVLTGGITRQDFNRIVRMLNQIYR</sequence>
<dbReference type="InterPro" id="IPR050833">
    <property type="entry name" value="Poly_Biosynth_Transport"/>
</dbReference>
<feature type="transmembrane region" description="Helical" evidence="6">
    <location>
        <begin position="419"/>
        <end position="438"/>
    </location>
</feature>
<feature type="transmembrane region" description="Helical" evidence="6">
    <location>
        <begin position="229"/>
        <end position="262"/>
    </location>
</feature>
<feature type="transmembrane region" description="Helical" evidence="6">
    <location>
        <begin position="121"/>
        <end position="144"/>
    </location>
</feature>
<feature type="transmembrane region" description="Helical" evidence="6">
    <location>
        <begin position="349"/>
        <end position="372"/>
    </location>
</feature>
<keyword evidence="2" id="KW-1003">Cell membrane</keyword>
<feature type="transmembrane region" description="Helical" evidence="6">
    <location>
        <begin position="282"/>
        <end position="303"/>
    </location>
</feature>
<evidence type="ECO:0000313" key="8">
    <source>
        <dbReference type="Proteomes" id="UP000197032"/>
    </source>
</evidence>
<evidence type="ECO:0000256" key="1">
    <source>
        <dbReference type="ARBA" id="ARBA00004651"/>
    </source>
</evidence>
<organism evidence="7 8">
    <name type="scientific">Calderihabitans maritimus</name>
    <dbReference type="NCBI Taxonomy" id="1246530"/>
    <lineage>
        <taxon>Bacteria</taxon>
        <taxon>Bacillati</taxon>
        <taxon>Bacillota</taxon>
        <taxon>Clostridia</taxon>
        <taxon>Neomoorellales</taxon>
        <taxon>Calderihabitantaceae</taxon>
        <taxon>Calderihabitans</taxon>
    </lineage>
</organism>
<keyword evidence="3 6" id="KW-0812">Transmembrane</keyword>
<dbReference type="InterPro" id="IPR024923">
    <property type="entry name" value="PG_synth_SpoVB"/>
</dbReference>
<dbReference type="CDD" id="cd13124">
    <property type="entry name" value="MATE_SpoVB_like"/>
    <property type="match status" value="1"/>
</dbReference>
<accession>A0A1Z5HXG9</accession>
<feature type="transmembrane region" description="Helical" evidence="6">
    <location>
        <begin position="182"/>
        <end position="209"/>
    </location>
</feature>
<dbReference type="OrthoDB" id="9775950at2"/>
<dbReference type="PIRSF" id="PIRSF038958">
    <property type="entry name" value="PG_synth_SpoVB"/>
    <property type="match status" value="1"/>
</dbReference>
<comment type="subcellular location">
    <subcellularLocation>
        <location evidence="1">Cell membrane</location>
        <topology evidence="1">Multi-pass membrane protein</topology>
    </subcellularLocation>
</comment>
<comment type="caution">
    <text evidence="7">The sequence shown here is derived from an EMBL/GenBank/DDBJ whole genome shotgun (WGS) entry which is preliminary data.</text>
</comment>
<keyword evidence="4 6" id="KW-1133">Transmembrane helix</keyword>
<evidence type="ECO:0000256" key="3">
    <source>
        <dbReference type="ARBA" id="ARBA00022692"/>
    </source>
</evidence>
<dbReference type="GO" id="GO:0005886">
    <property type="term" value="C:plasma membrane"/>
    <property type="evidence" value="ECO:0007669"/>
    <property type="project" value="UniProtKB-SubCell"/>
</dbReference>
<proteinExistence type="predicted"/>
<dbReference type="PANTHER" id="PTHR30250:SF24">
    <property type="entry name" value="STAGE V SPORULATION PROTEIN B"/>
    <property type="match status" value="1"/>
</dbReference>
<dbReference type="EMBL" id="BDGJ01000207">
    <property type="protein sequence ID" value="GAW94229.1"/>
    <property type="molecule type" value="Genomic_DNA"/>
</dbReference>
<dbReference type="Proteomes" id="UP000197032">
    <property type="component" value="Unassembled WGS sequence"/>
</dbReference>
<dbReference type="PANTHER" id="PTHR30250">
    <property type="entry name" value="PST FAMILY PREDICTED COLANIC ACID TRANSPORTER"/>
    <property type="match status" value="1"/>
</dbReference>
<dbReference type="InterPro" id="IPR002797">
    <property type="entry name" value="Polysacc_synth"/>
</dbReference>
<feature type="transmembrane region" description="Helical" evidence="6">
    <location>
        <begin position="84"/>
        <end position="109"/>
    </location>
</feature>
<dbReference type="Pfam" id="PF01943">
    <property type="entry name" value="Polysacc_synt"/>
    <property type="match status" value="1"/>
</dbReference>
<dbReference type="RefSeq" id="WP_088555220.1">
    <property type="nucleotide sequence ID" value="NZ_BDGJ01000207.1"/>
</dbReference>
<dbReference type="AlphaFoldDB" id="A0A1Z5HXG9"/>
<evidence type="ECO:0000256" key="4">
    <source>
        <dbReference type="ARBA" id="ARBA00022989"/>
    </source>
</evidence>
<gene>
    <name evidence="7" type="ORF">KKC1_33400</name>
</gene>
<reference evidence="8" key="1">
    <citation type="journal article" date="2017" name="Appl. Environ. Microbiol.">
        <title>Genomic analysis of Calderihabitans maritimus KKC1, a thermophilic hydrogenogenic carboxydotrophic bacterium isolated from marine sediment.</title>
        <authorList>
            <person name="Omae K."/>
            <person name="Yoneda Y."/>
            <person name="Fukuyama Y."/>
            <person name="Yoshida T."/>
            <person name="Sako Y."/>
        </authorList>
    </citation>
    <scope>NUCLEOTIDE SEQUENCE [LARGE SCALE GENOMIC DNA]</scope>
    <source>
        <strain evidence="8">KKC1</strain>
    </source>
</reference>
<keyword evidence="8" id="KW-1185">Reference proteome</keyword>
<evidence type="ECO:0000256" key="6">
    <source>
        <dbReference type="SAM" id="Phobius"/>
    </source>
</evidence>